<dbReference type="Proteomes" id="UP000092461">
    <property type="component" value="Unassembled WGS sequence"/>
</dbReference>
<feature type="region of interest" description="Disordered" evidence="5">
    <location>
        <begin position="169"/>
        <end position="201"/>
    </location>
</feature>
<evidence type="ECO:0000256" key="5">
    <source>
        <dbReference type="SAM" id="MobiDB-lite"/>
    </source>
</evidence>
<reference evidence="8" key="3">
    <citation type="submission" date="2020-05" db="UniProtKB">
        <authorList>
            <consortium name="EnsemblMetazoa"/>
        </authorList>
    </citation>
    <scope>IDENTIFICATION</scope>
    <source>
        <strain evidence="8">Jacobina</strain>
    </source>
</reference>
<sequence>MEPKAPGCCKRFWRCLCCSSCCRRKEDIESRRTSLNSKKASIAPAVVEKPKLDLSLVEHTSLMKAAIPVMHICLAWFCLICNCLVPGLGTIFSGLFCLCLGTPRFSQHDGFRARIGTFLIDIIVGVAQAFTVLFCLVGWGWSIWWGTIMVRLARKRRKLRKAQRDEEAAEAATISSRSQPAPILPAGASPIVATDAPAADP</sequence>
<reference evidence="9" key="1">
    <citation type="submission" date="2012-05" db="EMBL/GenBank/DDBJ databases">
        <title>Whole Genome Assembly of Lutzomyia longipalpis.</title>
        <authorList>
            <person name="Richards S."/>
            <person name="Qu C."/>
            <person name="Dillon R."/>
            <person name="Worley K."/>
            <person name="Scherer S."/>
            <person name="Batterton M."/>
            <person name="Taylor A."/>
            <person name="Hawes A."/>
            <person name="Hernandez B."/>
            <person name="Kovar C."/>
            <person name="Mandapat C."/>
            <person name="Pham C."/>
            <person name="Qu C."/>
            <person name="Jing C."/>
            <person name="Bess C."/>
            <person name="Bandaranaike D."/>
            <person name="Ngo D."/>
            <person name="Ongeri F."/>
            <person name="Arias F."/>
            <person name="Lara F."/>
            <person name="Weissenberger G."/>
            <person name="Kamau G."/>
            <person name="Han H."/>
            <person name="Shen H."/>
            <person name="Dinh H."/>
            <person name="Khalil I."/>
            <person name="Jones J."/>
            <person name="Shafer J."/>
            <person name="Jayaseelan J."/>
            <person name="Quiroz J."/>
            <person name="Blankenburg K."/>
            <person name="Nguyen L."/>
            <person name="Jackson L."/>
            <person name="Francisco L."/>
            <person name="Tang L.-Y."/>
            <person name="Pu L.-L."/>
            <person name="Perales L."/>
            <person name="Lorensuhewa L."/>
            <person name="Munidasa M."/>
            <person name="Coyle M."/>
            <person name="Taylor M."/>
            <person name="Puazo M."/>
            <person name="Firestine M."/>
            <person name="Scheel M."/>
            <person name="Javaid M."/>
            <person name="Wang M."/>
            <person name="Li M."/>
            <person name="Tabassum N."/>
            <person name="Saada N."/>
            <person name="Osuji N."/>
            <person name="Aqrawi P."/>
            <person name="Fu Q."/>
            <person name="Thornton R."/>
            <person name="Raj R."/>
            <person name="Goodspeed R."/>
            <person name="Mata R."/>
            <person name="Najjar R."/>
            <person name="Gubbala S."/>
            <person name="Lee S."/>
            <person name="Denson S."/>
            <person name="Patil S."/>
            <person name="Macmil S."/>
            <person name="Qi S."/>
            <person name="Matskevitch T."/>
            <person name="Palculict T."/>
            <person name="Mathew T."/>
            <person name="Vee V."/>
            <person name="Velamala V."/>
            <person name="Korchina V."/>
            <person name="Cai W."/>
            <person name="Liu W."/>
            <person name="Dai W."/>
            <person name="Zou X."/>
            <person name="Zhu Y."/>
            <person name="Zhang Y."/>
            <person name="Wu Y.-Q."/>
            <person name="Xin Y."/>
            <person name="Nazarath L."/>
            <person name="Kovar C."/>
            <person name="Han Y."/>
            <person name="Muzny D."/>
            <person name="Gibbs R."/>
        </authorList>
    </citation>
    <scope>NUCLEOTIDE SEQUENCE [LARGE SCALE GENOMIC DNA]</scope>
    <source>
        <strain evidence="9">Jacobina</strain>
    </source>
</reference>
<organism evidence="8 9">
    <name type="scientific">Lutzomyia longipalpis</name>
    <name type="common">Sand fly</name>
    <dbReference type="NCBI Taxonomy" id="7200"/>
    <lineage>
        <taxon>Eukaryota</taxon>
        <taxon>Metazoa</taxon>
        <taxon>Ecdysozoa</taxon>
        <taxon>Arthropoda</taxon>
        <taxon>Hexapoda</taxon>
        <taxon>Insecta</taxon>
        <taxon>Pterygota</taxon>
        <taxon>Neoptera</taxon>
        <taxon>Endopterygota</taxon>
        <taxon>Diptera</taxon>
        <taxon>Nematocera</taxon>
        <taxon>Psychodoidea</taxon>
        <taxon>Psychodidae</taxon>
        <taxon>Lutzomyia</taxon>
        <taxon>Lutzomyia</taxon>
    </lineage>
</organism>
<keyword evidence="2 6" id="KW-0812">Transmembrane</keyword>
<keyword evidence="4 6" id="KW-0472">Membrane</keyword>
<protein>
    <submittedName>
        <fullName evidence="7 8">Uncharacterized protein</fullName>
    </submittedName>
</protein>
<proteinExistence type="predicted"/>
<evidence type="ECO:0000313" key="9">
    <source>
        <dbReference type="Proteomes" id="UP000092461"/>
    </source>
</evidence>
<evidence type="ECO:0000256" key="2">
    <source>
        <dbReference type="ARBA" id="ARBA00022692"/>
    </source>
</evidence>
<evidence type="ECO:0000313" key="7">
    <source>
        <dbReference type="EMBL" id="MBC1179948.1"/>
    </source>
</evidence>
<feature type="transmembrane region" description="Helical" evidence="6">
    <location>
        <begin position="136"/>
        <end position="154"/>
    </location>
</feature>
<dbReference type="GO" id="GO:0016020">
    <property type="term" value="C:membrane"/>
    <property type="evidence" value="ECO:0007669"/>
    <property type="project" value="UniProtKB-SubCell"/>
</dbReference>
<dbReference type="InterPro" id="IPR026673">
    <property type="entry name" value="SPEC3/Stum"/>
</dbReference>
<dbReference type="Pfam" id="PF15795">
    <property type="entry name" value="Spec3"/>
    <property type="match status" value="1"/>
</dbReference>
<dbReference type="EMBL" id="GITU01011245">
    <property type="protein sequence ID" value="MBC1179948.1"/>
    <property type="molecule type" value="Transcribed_RNA"/>
</dbReference>
<dbReference type="GO" id="GO:0019230">
    <property type="term" value="P:proprioception"/>
    <property type="evidence" value="ECO:0007669"/>
    <property type="project" value="TreeGrafter"/>
</dbReference>
<name>A0A1B0GHF5_LUTLO</name>
<evidence type="ECO:0000256" key="4">
    <source>
        <dbReference type="ARBA" id="ARBA00023136"/>
    </source>
</evidence>
<evidence type="ECO:0000256" key="6">
    <source>
        <dbReference type="SAM" id="Phobius"/>
    </source>
</evidence>
<feature type="transmembrane region" description="Helical" evidence="6">
    <location>
        <begin position="69"/>
        <end position="99"/>
    </location>
</feature>
<evidence type="ECO:0000256" key="1">
    <source>
        <dbReference type="ARBA" id="ARBA00004141"/>
    </source>
</evidence>
<reference evidence="7" key="2">
    <citation type="journal article" date="2020" name="BMC">
        <title>Leishmania infection induces a limited differential gene expression in the sand fly midgut.</title>
        <authorList>
            <person name="Coutinho-Abreu I.V."/>
            <person name="Serafim T.D."/>
            <person name="Meneses C."/>
            <person name="Kamhawi S."/>
            <person name="Oliveira F."/>
            <person name="Valenzuela J.G."/>
        </authorList>
    </citation>
    <scope>NUCLEOTIDE SEQUENCE</scope>
    <source>
        <strain evidence="7">Jacobina</strain>
        <tissue evidence="7">Midgut</tissue>
    </source>
</reference>
<dbReference type="GO" id="GO:0042330">
    <property type="term" value="P:taxis"/>
    <property type="evidence" value="ECO:0007669"/>
    <property type="project" value="TreeGrafter"/>
</dbReference>
<dbReference type="GO" id="GO:0050954">
    <property type="term" value="P:sensory perception of mechanical stimulus"/>
    <property type="evidence" value="ECO:0007669"/>
    <property type="project" value="TreeGrafter"/>
</dbReference>
<dbReference type="EMBL" id="AJWK01004551">
    <property type="status" value="NOT_ANNOTATED_CDS"/>
    <property type="molecule type" value="Genomic_DNA"/>
</dbReference>
<dbReference type="AlphaFoldDB" id="A0A1B0GHF5"/>
<dbReference type="EMBL" id="AJWK01004552">
    <property type="status" value="NOT_ANNOTATED_CDS"/>
    <property type="molecule type" value="Genomic_DNA"/>
</dbReference>
<dbReference type="EnsemblMetazoa" id="LLOJ001248-RA">
    <property type="protein sequence ID" value="LLOJ001248-PA"/>
    <property type="gene ID" value="LLOJ001248"/>
</dbReference>
<dbReference type="VEuPathDB" id="VectorBase:LLOJ001248"/>
<dbReference type="PANTHER" id="PTHR21676:SF6">
    <property type="entry name" value="PROTEIN STUM"/>
    <property type="match status" value="1"/>
</dbReference>
<evidence type="ECO:0000313" key="8">
    <source>
        <dbReference type="EnsemblMetazoa" id="LLOJ001248-PA"/>
    </source>
</evidence>
<dbReference type="VEuPathDB" id="VectorBase:LLONM1_002638"/>
<keyword evidence="9" id="KW-1185">Reference proteome</keyword>
<accession>A0A1B0GHF5</accession>
<comment type="subcellular location">
    <subcellularLocation>
        <location evidence="1">Membrane</location>
        <topology evidence="1">Multi-pass membrane protein</topology>
    </subcellularLocation>
</comment>
<keyword evidence="3 6" id="KW-1133">Transmembrane helix</keyword>
<dbReference type="PANTHER" id="PTHR21676">
    <property type="entry name" value="PROTEIN STUM"/>
    <property type="match status" value="1"/>
</dbReference>
<evidence type="ECO:0000256" key="3">
    <source>
        <dbReference type="ARBA" id="ARBA00022989"/>
    </source>
</evidence>
<dbReference type="GO" id="GO:0071683">
    <property type="term" value="C:sensory dendrite"/>
    <property type="evidence" value="ECO:0007669"/>
    <property type="project" value="TreeGrafter"/>
</dbReference>